<accession>A0A8S4QTN2</accession>
<evidence type="ECO:0000313" key="5">
    <source>
        <dbReference type="Proteomes" id="UP000838756"/>
    </source>
</evidence>
<dbReference type="Proteomes" id="UP000838756">
    <property type="component" value="Unassembled WGS sequence"/>
</dbReference>
<feature type="domain" description="Peptidase M13 N-terminal" evidence="3">
    <location>
        <begin position="2"/>
        <end position="117"/>
    </location>
</feature>
<comment type="subcellular location">
    <subcellularLocation>
        <location evidence="1">Cell membrane</location>
        <topology evidence="1">Single-pass type II membrane protein</topology>
    </subcellularLocation>
</comment>
<evidence type="ECO:0000256" key="1">
    <source>
        <dbReference type="ARBA" id="ARBA00004401"/>
    </source>
</evidence>
<dbReference type="InterPro" id="IPR000718">
    <property type="entry name" value="Peptidase_M13"/>
</dbReference>
<dbReference type="AlphaFoldDB" id="A0A8S4QTN2"/>
<dbReference type="PROSITE" id="PS51885">
    <property type="entry name" value="NEPRILYSIN"/>
    <property type="match status" value="1"/>
</dbReference>
<dbReference type="OrthoDB" id="6475849at2759"/>
<feature type="non-terminal residue" evidence="4">
    <location>
        <position position="1"/>
    </location>
</feature>
<evidence type="ECO:0000256" key="2">
    <source>
        <dbReference type="ARBA" id="ARBA00007357"/>
    </source>
</evidence>
<comment type="caution">
    <text evidence="4">The sequence shown here is derived from an EMBL/GenBank/DDBJ whole genome shotgun (WGS) entry which is preliminary data.</text>
</comment>
<reference evidence="4" key="1">
    <citation type="submission" date="2022-03" db="EMBL/GenBank/DDBJ databases">
        <authorList>
            <person name="Lindestad O."/>
        </authorList>
    </citation>
    <scope>NUCLEOTIDE SEQUENCE</scope>
</reference>
<protein>
    <submittedName>
        <fullName evidence="4">Jg3595 protein</fullName>
    </submittedName>
</protein>
<dbReference type="InterPro" id="IPR008753">
    <property type="entry name" value="Peptidase_M13_N"/>
</dbReference>
<sequence length="117" mass="13430">MIERLGGWPVLLGDTWDDSTFTWDESVYKFRSAGYSVDYFLDFSISVDVKNSTKRIIDLDQASLGLSREYLNRGFSDKLVVAYYEYMVDIATLLGADRARAEVELKDSLMFEMKLAN</sequence>
<dbReference type="Pfam" id="PF05649">
    <property type="entry name" value="Peptidase_M13_N"/>
    <property type="match status" value="1"/>
</dbReference>
<dbReference type="InterPro" id="IPR042089">
    <property type="entry name" value="Peptidase_M13_dom_2"/>
</dbReference>
<evidence type="ECO:0000259" key="3">
    <source>
        <dbReference type="Pfam" id="PF05649"/>
    </source>
</evidence>
<gene>
    <name evidence="4" type="primary">jg3595</name>
    <name evidence="4" type="ORF">PAEG_LOCUS6170</name>
</gene>
<dbReference type="GO" id="GO:0006508">
    <property type="term" value="P:proteolysis"/>
    <property type="evidence" value="ECO:0007669"/>
    <property type="project" value="InterPro"/>
</dbReference>
<proteinExistence type="inferred from homology"/>
<evidence type="ECO:0000313" key="4">
    <source>
        <dbReference type="EMBL" id="CAH2218333.1"/>
    </source>
</evidence>
<keyword evidence="5" id="KW-1185">Reference proteome</keyword>
<organism evidence="4 5">
    <name type="scientific">Pararge aegeria aegeria</name>
    <dbReference type="NCBI Taxonomy" id="348720"/>
    <lineage>
        <taxon>Eukaryota</taxon>
        <taxon>Metazoa</taxon>
        <taxon>Ecdysozoa</taxon>
        <taxon>Arthropoda</taxon>
        <taxon>Hexapoda</taxon>
        <taxon>Insecta</taxon>
        <taxon>Pterygota</taxon>
        <taxon>Neoptera</taxon>
        <taxon>Endopterygota</taxon>
        <taxon>Lepidoptera</taxon>
        <taxon>Glossata</taxon>
        <taxon>Ditrysia</taxon>
        <taxon>Papilionoidea</taxon>
        <taxon>Nymphalidae</taxon>
        <taxon>Satyrinae</taxon>
        <taxon>Satyrini</taxon>
        <taxon>Parargina</taxon>
        <taxon>Pararge</taxon>
    </lineage>
</organism>
<dbReference type="SUPFAM" id="SSF55486">
    <property type="entry name" value="Metalloproteases ('zincins'), catalytic domain"/>
    <property type="match status" value="1"/>
</dbReference>
<dbReference type="Gene3D" id="1.10.1380.10">
    <property type="entry name" value="Neutral endopeptidase , domain2"/>
    <property type="match status" value="1"/>
</dbReference>
<dbReference type="EMBL" id="CAKXAJ010019418">
    <property type="protein sequence ID" value="CAH2218333.1"/>
    <property type="molecule type" value="Genomic_DNA"/>
</dbReference>
<name>A0A8S4QTN2_9NEOP</name>
<comment type="similarity">
    <text evidence="2">Belongs to the peptidase M13 family.</text>
</comment>
<dbReference type="GO" id="GO:0004222">
    <property type="term" value="F:metalloendopeptidase activity"/>
    <property type="evidence" value="ECO:0007669"/>
    <property type="project" value="InterPro"/>
</dbReference>
<dbReference type="GO" id="GO:0005886">
    <property type="term" value="C:plasma membrane"/>
    <property type="evidence" value="ECO:0007669"/>
    <property type="project" value="UniProtKB-SubCell"/>
</dbReference>